<dbReference type="eggNOG" id="ENOG5032T73">
    <property type="taxonomic scope" value="Bacteria"/>
</dbReference>
<feature type="transmembrane region" description="Helical" evidence="1">
    <location>
        <begin position="30"/>
        <end position="50"/>
    </location>
</feature>
<dbReference type="KEGG" id="tta:Theth_0886"/>
<dbReference type="PATRIC" id="fig|688269.3.peg.910"/>
<keyword evidence="3" id="KW-1185">Reference proteome</keyword>
<sequence length="209" mass="23692">MAFHFLLGHIVADHAFTNNAKIRKYSGSKLVGHILWSILAILAFTFDVVFSSTKGMILFLVLAFVHAVLDILRVKYYPVSRRIVDVIEAAGIGFAFLINGISLKLLANSYLSAEFVFYLLGMSTVSVGVTYFFRNFYPGNENLADVDGISERLAIYIFLLASKPFYVFISIVVALIYRLLFVKKVDHTWWISPMSGIIISIIWRMALYR</sequence>
<dbReference type="RefSeq" id="WP_013932192.1">
    <property type="nucleotide sequence ID" value="NC_015707.1"/>
</dbReference>
<keyword evidence="1" id="KW-0472">Membrane</keyword>
<evidence type="ECO:0008006" key="4">
    <source>
        <dbReference type="Google" id="ProtNLM"/>
    </source>
</evidence>
<dbReference type="AlphaFoldDB" id="F7YYE6"/>
<reference evidence="2 3" key="1">
    <citation type="submission" date="2010-11" db="EMBL/GenBank/DDBJ databases">
        <title>The complete genome of Thermotoga thermarum DSM 5069.</title>
        <authorList>
            <consortium name="US DOE Joint Genome Institute (JGI-PGF)"/>
            <person name="Lucas S."/>
            <person name="Copeland A."/>
            <person name="Lapidus A."/>
            <person name="Bruce D."/>
            <person name="Goodwin L."/>
            <person name="Pitluck S."/>
            <person name="Kyrpides N."/>
            <person name="Mavromatis K."/>
            <person name="Ivanova N."/>
            <person name="Zeytun A."/>
            <person name="Brettin T."/>
            <person name="Detter J.C."/>
            <person name="Tapia R."/>
            <person name="Han C."/>
            <person name="Land M."/>
            <person name="Hauser L."/>
            <person name="Markowitz V."/>
            <person name="Cheng J.-F."/>
            <person name="Hugenholtz P."/>
            <person name="Woyke T."/>
            <person name="Wu D."/>
            <person name="Spring S."/>
            <person name="Schroeder M."/>
            <person name="Brambilla E."/>
            <person name="Klenk H.-P."/>
            <person name="Eisen J.A."/>
        </authorList>
    </citation>
    <scope>NUCLEOTIDE SEQUENCE [LARGE SCALE GENOMIC DNA]</scope>
    <source>
        <strain evidence="2 3">DSM 5069</strain>
    </source>
</reference>
<evidence type="ECO:0000313" key="2">
    <source>
        <dbReference type="EMBL" id="AEH50970.1"/>
    </source>
</evidence>
<evidence type="ECO:0000256" key="1">
    <source>
        <dbReference type="SAM" id="Phobius"/>
    </source>
</evidence>
<feature type="transmembrane region" description="Helical" evidence="1">
    <location>
        <begin position="189"/>
        <end position="207"/>
    </location>
</feature>
<dbReference type="HOGENOM" id="CLU_1309247_0_0_0"/>
<accession>F7YYE6</accession>
<keyword evidence="1" id="KW-0812">Transmembrane</keyword>
<evidence type="ECO:0000313" key="3">
    <source>
        <dbReference type="Proteomes" id="UP000006804"/>
    </source>
</evidence>
<gene>
    <name evidence="2" type="ORF">Theth_0886</name>
</gene>
<protein>
    <recommendedName>
        <fullName evidence="4">DUF3307 domain-containing protein</fullName>
    </recommendedName>
</protein>
<dbReference type="Proteomes" id="UP000006804">
    <property type="component" value="Chromosome"/>
</dbReference>
<dbReference type="STRING" id="688269.Theth_0886"/>
<keyword evidence="1" id="KW-1133">Transmembrane helix</keyword>
<dbReference type="EMBL" id="CP002351">
    <property type="protein sequence ID" value="AEH50970.1"/>
    <property type="molecule type" value="Genomic_DNA"/>
</dbReference>
<name>F7YYE6_9THEM</name>
<feature type="transmembrane region" description="Helical" evidence="1">
    <location>
        <begin position="56"/>
        <end position="74"/>
    </location>
</feature>
<feature type="transmembrane region" description="Helical" evidence="1">
    <location>
        <begin position="115"/>
        <end position="133"/>
    </location>
</feature>
<feature type="transmembrane region" description="Helical" evidence="1">
    <location>
        <begin position="86"/>
        <end position="103"/>
    </location>
</feature>
<organism evidence="2 3">
    <name type="scientific">Pseudothermotoga thermarum DSM 5069</name>
    <dbReference type="NCBI Taxonomy" id="688269"/>
    <lineage>
        <taxon>Bacteria</taxon>
        <taxon>Thermotogati</taxon>
        <taxon>Thermotogota</taxon>
        <taxon>Thermotogae</taxon>
        <taxon>Thermotogales</taxon>
        <taxon>Thermotogaceae</taxon>
        <taxon>Pseudothermotoga</taxon>
    </lineage>
</organism>
<proteinExistence type="predicted"/>
<feature type="transmembrane region" description="Helical" evidence="1">
    <location>
        <begin position="153"/>
        <end position="177"/>
    </location>
</feature>